<protein>
    <submittedName>
        <fullName evidence="6">Esterase</fullName>
    </submittedName>
</protein>
<gene>
    <name evidence="6" type="ORF">PAI11_23670</name>
</gene>
<dbReference type="PROSITE" id="PS01174">
    <property type="entry name" value="LIPASE_GDXG_SER"/>
    <property type="match status" value="1"/>
</dbReference>
<dbReference type="RefSeq" id="WP_007575237.1">
    <property type="nucleotide sequence ID" value="NZ_AGUD01000202.1"/>
</dbReference>
<accession>H0E6B7</accession>
<comment type="caution">
    <text evidence="6">The sequence shown here is derived from an EMBL/GenBank/DDBJ whole genome shotgun (WGS) entry which is preliminary data.</text>
</comment>
<dbReference type="InterPro" id="IPR029058">
    <property type="entry name" value="AB_hydrolase_fold"/>
</dbReference>
<dbReference type="GO" id="GO:0016787">
    <property type="term" value="F:hydrolase activity"/>
    <property type="evidence" value="ECO:0007669"/>
    <property type="project" value="UniProtKB-KW"/>
</dbReference>
<name>H0E6B7_9ACTN</name>
<dbReference type="Gene3D" id="3.40.50.1820">
    <property type="entry name" value="alpha/beta hydrolase"/>
    <property type="match status" value="1"/>
</dbReference>
<dbReference type="InterPro" id="IPR002168">
    <property type="entry name" value="Lipase_GDXG_HIS_AS"/>
</dbReference>
<dbReference type="SUPFAM" id="SSF53474">
    <property type="entry name" value="alpha/beta-Hydrolases"/>
    <property type="match status" value="1"/>
</dbReference>
<comment type="similarity">
    <text evidence="1">Belongs to the 'GDXG' lipolytic enzyme family.</text>
</comment>
<feature type="active site" evidence="3">
    <location>
        <position position="170"/>
    </location>
</feature>
<dbReference type="InterPro" id="IPR050300">
    <property type="entry name" value="GDXG_lipolytic_enzyme"/>
</dbReference>
<feature type="region of interest" description="Disordered" evidence="4">
    <location>
        <begin position="332"/>
        <end position="362"/>
    </location>
</feature>
<keyword evidence="7" id="KW-1185">Reference proteome</keyword>
<dbReference type="OrthoDB" id="128186at2"/>
<dbReference type="EMBL" id="AGUD01000202">
    <property type="protein sequence ID" value="EHN10761.1"/>
    <property type="molecule type" value="Genomic_DNA"/>
</dbReference>
<dbReference type="Pfam" id="PF07859">
    <property type="entry name" value="Abhydrolase_3"/>
    <property type="match status" value="1"/>
</dbReference>
<dbReference type="InterPro" id="IPR033140">
    <property type="entry name" value="Lipase_GDXG_put_SER_AS"/>
</dbReference>
<dbReference type="PROSITE" id="PS01173">
    <property type="entry name" value="LIPASE_GDXG_HIS"/>
    <property type="match status" value="1"/>
</dbReference>
<evidence type="ECO:0000256" key="1">
    <source>
        <dbReference type="ARBA" id="ARBA00010515"/>
    </source>
</evidence>
<feature type="domain" description="Alpha/beta hydrolase fold-3" evidence="5">
    <location>
        <begin position="97"/>
        <end position="298"/>
    </location>
</feature>
<dbReference type="AlphaFoldDB" id="H0E6B7"/>
<sequence>MAPGAPVGPVVLELGPPSPAAIVFERRLRRILRPLAAGWRMTPRGVLLLQRITEPRGRRVRAKQGTEVEVATIDGVPVEWVRAPRAIERRSDDEPILLYLHGGGYVFGSPRTHRVLTSQLSHVSGIPVVVPDYRLPPVATLPAPIEDALAVYRALLRDHDPSRIVVAGDSAGGNLAHGLLLHAAEAGLPRPAGLVLLSPWSDLTMSGASVRAHDGIDPFIPEIALWRCARVACAGLDAGDWRCSPIFGPDELQARLPPTLLQVGSTELLRDDSLRVAERLAAAGVRTEVQVFERVPHVPPIWGNLPEGRDATARIGSFLADVLPAGAAHRPTGADAAAAASDETTVEAGSPAAADPADLLPS</sequence>
<evidence type="ECO:0000313" key="7">
    <source>
        <dbReference type="Proteomes" id="UP000005143"/>
    </source>
</evidence>
<dbReference type="PANTHER" id="PTHR48081">
    <property type="entry name" value="AB HYDROLASE SUPERFAMILY PROTEIN C4A8.06C"/>
    <property type="match status" value="1"/>
</dbReference>
<reference evidence="6 7" key="1">
    <citation type="journal article" date="2013" name="Biodegradation">
        <title>Quantitative proteomic analysis of ibuprofen-degrading Patulibacter sp. strain I11.</title>
        <authorList>
            <person name="Almeida B."/>
            <person name="Kjeldal H."/>
            <person name="Lolas I."/>
            <person name="Knudsen A.D."/>
            <person name="Carvalho G."/>
            <person name="Nielsen K.L."/>
            <person name="Barreto Crespo M.T."/>
            <person name="Stensballe A."/>
            <person name="Nielsen J.L."/>
        </authorList>
    </citation>
    <scope>NUCLEOTIDE SEQUENCE [LARGE SCALE GENOMIC DNA]</scope>
    <source>
        <strain evidence="6 7">I11</strain>
    </source>
</reference>
<proteinExistence type="inferred from homology"/>
<evidence type="ECO:0000256" key="4">
    <source>
        <dbReference type="SAM" id="MobiDB-lite"/>
    </source>
</evidence>
<evidence type="ECO:0000256" key="2">
    <source>
        <dbReference type="ARBA" id="ARBA00022801"/>
    </source>
</evidence>
<keyword evidence="2" id="KW-0378">Hydrolase</keyword>
<dbReference type="InterPro" id="IPR013094">
    <property type="entry name" value="AB_hydrolase_3"/>
</dbReference>
<evidence type="ECO:0000259" key="5">
    <source>
        <dbReference type="Pfam" id="PF07859"/>
    </source>
</evidence>
<dbReference type="Proteomes" id="UP000005143">
    <property type="component" value="Unassembled WGS sequence"/>
</dbReference>
<dbReference type="PANTHER" id="PTHR48081:SF8">
    <property type="entry name" value="ALPHA_BETA HYDROLASE FOLD-3 DOMAIN-CONTAINING PROTEIN-RELATED"/>
    <property type="match status" value="1"/>
</dbReference>
<feature type="compositionally biased region" description="Low complexity" evidence="4">
    <location>
        <begin position="351"/>
        <end position="362"/>
    </location>
</feature>
<evidence type="ECO:0000256" key="3">
    <source>
        <dbReference type="PROSITE-ProRule" id="PRU10038"/>
    </source>
</evidence>
<organism evidence="6 7">
    <name type="scientific">Patulibacter medicamentivorans</name>
    <dbReference type="NCBI Taxonomy" id="1097667"/>
    <lineage>
        <taxon>Bacteria</taxon>
        <taxon>Bacillati</taxon>
        <taxon>Actinomycetota</taxon>
        <taxon>Thermoleophilia</taxon>
        <taxon>Solirubrobacterales</taxon>
        <taxon>Patulibacteraceae</taxon>
        <taxon>Patulibacter</taxon>
    </lineage>
</organism>
<evidence type="ECO:0000313" key="6">
    <source>
        <dbReference type="EMBL" id="EHN10761.1"/>
    </source>
</evidence>